<dbReference type="AlphaFoldDB" id="A0A370N936"/>
<feature type="domain" description="Transglycosylase SLT" evidence="2">
    <location>
        <begin position="112"/>
        <end position="201"/>
    </location>
</feature>
<evidence type="ECO:0000259" key="2">
    <source>
        <dbReference type="Pfam" id="PF01464"/>
    </source>
</evidence>
<gene>
    <name evidence="3" type="ORF">DLM46_14310</name>
</gene>
<evidence type="ECO:0000313" key="3">
    <source>
        <dbReference type="EMBL" id="RDK02113.1"/>
    </source>
</evidence>
<dbReference type="Proteomes" id="UP000254875">
    <property type="component" value="Unassembled WGS sequence"/>
</dbReference>
<organism evidence="3 4">
    <name type="scientific">Paraburkholderia lacunae</name>
    <dbReference type="NCBI Taxonomy" id="2211104"/>
    <lineage>
        <taxon>Bacteria</taxon>
        <taxon>Pseudomonadati</taxon>
        <taxon>Pseudomonadota</taxon>
        <taxon>Betaproteobacteria</taxon>
        <taxon>Burkholderiales</taxon>
        <taxon>Burkholderiaceae</taxon>
        <taxon>Paraburkholderia</taxon>
    </lineage>
</organism>
<keyword evidence="4" id="KW-1185">Reference proteome</keyword>
<comment type="similarity">
    <text evidence="1">Belongs to the transglycosylase Slt family.</text>
</comment>
<dbReference type="SUPFAM" id="SSF53955">
    <property type="entry name" value="Lysozyme-like"/>
    <property type="match status" value="1"/>
</dbReference>
<reference evidence="4" key="1">
    <citation type="submission" date="2018-05" db="EMBL/GenBank/DDBJ databases">
        <authorList>
            <person name="Feng T."/>
        </authorList>
    </citation>
    <scope>NUCLEOTIDE SEQUENCE [LARGE SCALE GENOMIC DNA]</scope>
    <source>
        <strain evidence="4">S27</strain>
    </source>
</reference>
<dbReference type="InterPro" id="IPR008258">
    <property type="entry name" value="Transglycosylase_SLT_dom_1"/>
</dbReference>
<name>A0A370N936_9BURK</name>
<dbReference type="OrthoDB" id="92254at2"/>
<dbReference type="PANTHER" id="PTHR37423">
    <property type="entry name" value="SOLUBLE LYTIC MUREIN TRANSGLYCOSYLASE-RELATED"/>
    <property type="match status" value="1"/>
</dbReference>
<protein>
    <submittedName>
        <fullName evidence="3">Lytic transglycosylase</fullName>
    </submittedName>
</protein>
<dbReference type="PANTHER" id="PTHR37423:SF2">
    <property type="entry name" value="MEMBRANE-BOUND LYTIC MUREIN TRANSGLYCOSYLASE C"/>
    <property type="match status" value="1"/>
</dbReference>
<dbReference type="EMBL" id="QHKS01000008">
    <property type="protein sequence ID" value="RDK02113.1"/>
    <property type="molecule type" value="Genomic_DNA"/>
</dbReference>
<dbReference type="CDD" id="cd00254">
    <property type="entry name" value="LT-like"/>
    <property type="match status" value="1"/>
</dbReference>
<proteinExistence type="inferred from homology"/>
<dbReference type="Gene3D" id="1.10.530.10">
    <property type="match status" value="1"/>
</dbReference>
<dbReference type="InterPro" id="IPR023346">
    <property type="entry name" value="Lysozyme-like_dom_sf"/>
</dbReference>
<accession>A0A370N936</accession>
<dbReference type="RefSeq" id="WP_115101412.1">
    <property type="nucleotide sequence ID" value="NZ_QHKS01000008.1"/>
</dbReference>
<evidence type="ECO:0000313" key="4">
    <source>
        <dbReference type="Proteomes" id="UP000254875"/>
    </source>
</evidence>
<comment type="caution">
    <text evidence="3">The sequence shown here is derived from an EMBL/GenBank/DDBJ whole genome shotgun (WGS) entry which is preliminary data.</text>
</comment>
<sequence length="221" mass="23131">MQRNSALDGVQAQREIKLHPLTGLKILLATIAFSYAAISHAADAPAPAAMPLSASNAGVGANAVVEANAATGANAVVESNVPALSDITAVLRAQFRVAPSDSARIARAVLVEADRHAISPILLLAVMSVESSFNRFAVSIAGARGLMQILPAAHPQLIAGTSDLSDPAINVRIGSAILRDYLDRSGGDLEAAWLRYSGGGRGYAQRVVLRMQRFDASLRRE</sequence>
<dbReference type="Pfam" id="PF01464">
    <property type="entry name" value="SLT"/>
    <property type="match status" value="1"/>
</dbReference>
<evidence type="ECO:0000256" key="1">
    <source>
        <dbReference type="ARBA" id="ARBA00007734"/>
    </source>
</evidence>